<dbReference type="VEuPathDB" id="AmoebaDB:ACA1_291030"/>
<dbReference type="GeneID" id="14926375"/>
<proteinExistence type="predicted"/>
<evidence type="ECO:0000259" key="2">
    <source>
        <dbReference type="PROSITE" id="PS50192"/>
    </source>
</evidence>
<organism evidence="3 4">
    <name type="scientific">Acanthamoeba castellanii (strain ATCC 30010 / Neff)</name>
    <dbReference type="NCBI Taxonomy" id="1257118"/>
    <lineage>
        <taxon>Eukaryota</taxon>
        <taxon>Amoebozoa</taxon>
        <taxon>Discosea</taxon>
        <taxon>Longamoebia</taxon>
        <taxon>Centramoebida</taxon>
        <taxon>Acanthamoebidae</taxon>
        <taxon>Acanthamoeba</taxon>
    </lineage>
</organism>
<evidence type="ECO:0000313" key="3">
    <source>
        <dbReference type="EMBL" id="ELR25325.1"/>
    </source>
</evidence>
<dbReference type="KEGG" id="acan:ACA1_291030"/>
<dbReference type="InterPro" id="IPR000727">
    <property type="entry name" value="T_SNARE_dom"/>
</dbReference>
<accession>L8HJF1</accession>
<evidence type="ECO:0000313" key="4">
    <source>
        <dbReference type="Proteomes" id="UP000011083"/>
    </source>
</evidence>
<feature type="domain" description="T-SNARE coiled-coil homology" evidence="2">
    <location>
        <begin position="67"/>
        <end position="129"/>
    </location>
</feature>
<name>L8HJF1_ACACF</name>
<feature type="region of interest" description="Disordered" evidence="1">
    <location>
        <begin position="25"/>
        <end position="58"/>
    </location>
</feature>
<dbReference type="Proteomes" id="UP000011083">
    <property type="component" value="Unassembled WGS sequence"/>
</dbReference>
<evidence type="ECO:0000256" key="1">
    <source>
        <dbReference type="SAM" id="MobiDB-lite"/>
    </source>
</evidence>
<keyword evidence="4" id="KW-1185">Reference proteome</keyword>
<dbReference type="EMBL" id="KB007805">
    <property type="protein sequence ID" value="ELR25325.1"/>
    <property type="molecule type" value="Genomic_DNA"/>
</dbReference>
<dbReference type="SUPFAM" id="SSF58038">
    <property type="entry name" value="SNARE fusion complex"/>
    <property type="match status" value="1"/>
</dbReference>
<gene>
    <name evidence="3" type="ORF">ACA1_291030</name>
</gene>
<dbReference type="OrthoDB" id="546861at2759"/>
<reference evidence="3 4" key="1">
    <citation type="journal article" date="2013" name="Genome Biol.">
        <title>Genome of Acanthamoeba castellanii highlights extensive lateral gene transfer and early evolution of tyrosine kinase signaling.</title>
        <authorList>
            <person name="Clarke M."/>
            <person name="Lohan A.J."/>
            <person name="Liu B."/>
            <person name="Lagkouvardos I."/>
            <person name="Roy S."/>
            <person name="Zafar N."/>
            <person name="Bertelli C."/>
            <person name="Schilde C."/>
            <person name="Kianianmomeni A."/>
            <person name="Burglin T.R."/>
            <person name="Frech C."/>
            <person name="Turcotte B."/>
            <person name="Kopec K.O."/>
            <person name="Synnott J.M."/>
            <person name="Choo C."/>
            <person name="Paponov I."/>
            <person name="Finkler A."/>
            <person name="Soon Heng Tan C."/>
            <person name="Hutchins A.P."/>
            <person name="Weinmeier T."/>
            <person name="Rattei T."/>
            <person name="Chu J.S."/>
            <person name="Gimenez G."/>
            <person name="Irimia M."/>
            <person name="Rigden D.J."/>
            <person name="Fitzpatrick D.A."/>
            <person name="Lorenzo-Morales J."/>
            <person name="Bateman A."/>
            <person name="Chiu C.H."/>
            <person name="Tang P."/>
            <person name="Hegemann P."/>
            <person name="Fromm H."/>
            <person name="Raoult D."/>
            <person name="Greub G."/>
            <person name="Miranda-Saavedra D."/>
            <person name="Chen N."/>
            <person name="Nash P."/>
            <person name="Ginger M.L."/>
            <person name="Horn M."/>
            <person name="Schaap P."/>
            <person name="Caler L."/>
            <person name="Loftus B."/>
        </authorList>
    </citation>
    <scope>NUCLEOTIDE SEQUENCE [LARGE SCALE GENOMIC DNA]</scope>
    <source>
        <strain evidence="3 4">Neff</strain>
    </source>
</reference>
<dbReference type="CDD" id="cd15841">
    <property type="entry name" value="SNARE_Qc"/>
    <property type="match status" value="1"/>
</dbReference>
<protein>
    <recommendedName>
        <fullName evidence="2">t-SNARE coiled-coil homology domain-containing protein</fullName>
    </recommendedName>
</protein>
<dbReference type="RefSeq" id="XP_004368080.1">
    <property type="nucleotide sequence ID" value="XM_004368023.1"/>
</dbReference>
<dbReference type="Gene3D" id="1.20.5.110">
    <property type="match status" value="1"/>
</dbReference>
<sequence length="130" mass="14694">MKESDRLLRGMGSWMGALYNKIVAPGPAYPTTSSSSSTTRQIEPRAGASAATRPPSVSSLFVDPEAKRFWEETDSHLDQMDERIERLRQLGMDMGGELEKQTREIEELDTKVQQTTEGLMERTLKIFRLT</sequence>
<dbReference type="AlphaFoldDB" id="L8HJF1"/>
<dbReference type="PROSITE" id="PS50192">
    <property type="entry name" value="T_SNARE"/>
    <property type="match status" value="1"/>
</dbReference>